<feature type="transmembrane region" description="Helical" evidence="10">
    <location>
        <begin position="302"/>
        <end position="324"/>
    </location>
</feature>
<dbReference type="PROSITE" id="PS50928">
    <property type="entry name" value="ABC_TM1"/>
    <property type="match status" value="1"/>
</dbReference>
<feature type="transmembrane region" description="Helical" evidence="10">
    <location>
        <begin position="139"/>
        <end position="165"/>
    </location>
</feature>
<dbReference type="GO" id="GO:0035435">
    <property type="term" value="P:phosphate ion transmembrane transport"/>
    <property type="evidence" value="ECO:0007669"/>
    <property type="project" value="InterPro"/>
</dbReference>
<comment type="similarity">
    <text evidence="3 10">Belongs to the binding-protein-dependent transport system permease family. CysTW subfamily.</text>
</comment>
<dbReference type="PANTHER" id="PTHR42922">
    <property type="entry name" value="PHOSPHATE TRANSPORT SYSTEM PERMEASE PROTEIN PSTA"/>
    <property type="match status" value="1"/>
</dbReference>
<keyword evidence="9 10" id="KW-0472">Membrane</keyword>
<keyword evidence="7 10" id="KW-0812">Transmembrane</keyword>
<protein>
    <recommendedName>
        <fullName evidence="10">Phosphate transport system permease protein PstA</fullName>
    </recommendedName>
</protein>
<dbReference type="Gene3D" id="1.10.3720.10">
    <property type="entry name" value="MetI-like"/>
    <property type="match status" value="1"/>
</dbReference>
<comment type="function">
    <text evidence="1">Part of the binding-protein-dependent transport system for phosphate; probably responsible for the translocation of the substrate across the membrane.</text>
</comment>
<evidence type="ECO:0000256" key="2">
    <source>
        <dbReference type="ARBA" id="ARBA00004651"/>
    </source>
</evidence>
<sequence>MTTIDHGALLDTQHMIPDIDIDAFKTSRSTAKARARKDQIMRVLFTATFAVATIPLVSLLWTTVANGAKRLNVGFLTHNMTGVIGGNPTAVGGYGGVLHAIIGTLEITLGAMAISIPIGVMCAVYLIEYAKDGRLAKTIRLLVDVMSGIPSIVAGLFALSLFAIVCGPGTFNGFEGSVALALLMLPTVCKSSEEMLRIVPNELREASLALGVTKQRTITKVVLRTALPGIVSGSILAVARVIGETAPLLMTAGYIVSTNVNLFSGQMTTLPVYVYQEYSKLTANCPPNAGASCVTTIPMERAWSAALVLIVIVLVLNLIGRLVAKICSVSTER</sequence>
<reference evidence="12 13" key="1">
    <citation type="journal article" date="2015" name="Genome Announc.">
        <title>Bifidobacterium pseudolongum Strain PV8-2, Isolated from a Stool Sample of an Anemic Kenyan Infant.</title>
        <authorList>
            <person name="Vazquez-Gutierrez P."/>
            <person name="Lacroix C."/>
            <person name="Chassard C."/>
            <person name="Klumpp J."/>
            <person name="Stevens M.J."/>
            <person name="Jans C."/>
        </authorList>
    </citation>
    <scope>NUCLEOTIDE SEQUENCE [LARGE SCALE GENOMIC DNA]</scope>
    <source>
        <strain evidence="12 13">PV8-2</strain>
    </source>
</reference>
<dbReference type="HOGENOM" id="CLU_033621_2_0_11"/>
<dbReference type="InterPro" id="IPR005672">
    <property type="entry name" value="Phosphate_PstA"/>
</dbReference>
<evidence type="ECO:0000256" key="6">
    <source>
        <dbReference type="ARBA" id="ARBA00022592"/>
    </source>
</evidence>
<proteinExistence type="inferred from homology"/>
<dbReference type="InterPro" id="IPR035906">
    <property type="entry name" value="MetI-like_sf"/>
</dbReference>
<feature type="transmembrane region" description="Helical" evidence="10">
    <location>
        <begin position="43"/>
        <end position="64"/>
    </location>
</feature>
<organism evidence="12 13">
    <name type="scientific">Bifidobacterium pseudolongum PV8-2</name>
    <dbReference type="NCBI Taxonomy" id="1447715"/>
    <lineage>
        <taxon>Bacteria</taxon>
        <taxon>Bacillati</taxon>
        <taxon>Actinomycetota</taxon>
        <taxon>Actinomycetes</taxon>
        <taxon>Bifidobacteriales</taxon>
        <taxon>Bifidobacteriaceae</taxon>
        <taxon>Bifidobacterium</taxon>
    </lineage>
</organism>
<evidence type="ECO:0000313" key="13">
    <source>
        <dbReference type="Proteomes" id="UP000030636"/>
    </source>
</evidence>
<dbReference type="STRING" id="1447715.AH67_01880"/>
<gene>
    <name evidence="12" type="ORF">AH67_01880</name>
</gene>
<evidence type="ECO:0000256" key="5">
    <source>
        <dbReference type="ARBA" id="ARBA00022475"/>
    </source>
</evidence>
<keyword evidence="4" id="KW-0813">Transport</keyword>
<evidence type="ECO:0000256" key="8">
    <source>
        <dbReference type="ARBA" id="ARBA00022989"/>
    </source>
</evidence>
<comment type="subcellular location">
    <subcellularLocation>
        <location evidence="2 10">Cell membrane</location>
        <topology evidence="2 10">Multi-pass membrane protein</topology>
    </subcellularLocation>
</comment>
<keyword evidence="5 10" id="KW-1003">Cell membrane</keyword>
<keyword evidence="8 10" id="KW-1133">Transmembrane helix</keyword>
<keyword evidence="6" id="KW-0592">Phosphate transport</keyword>
<feature type="transmembrane region" description="Helical" evidence="10">
    <location>
        <begin position="221"/>
        <end position="242"/>
    </location>
</feature>
<dbReference type="Pfam" id="PF00528">
    <property type="entry name" value="BPD_transp_1"/>
    <property type="match status" value="1"/>
</dbReference>
<feature type="domain" description="ABC transmembrane type-1" evidence="11">
    <location>
        <begin position="101"/>
        <end position="320"/>
    </location>
</feature>
<dbReference type="CDD" id="cd06261">
    <property type="entry name" value="TM_PBP2"/>
    <property type="match status" value="1"/>
</dbReference>
<evidence type="ECO:0000313" key="12">
    <source>
        <dbReference type="EMBL" id="AIZ15840.1"/>
    </source>
</evidence>
<dbReference type="RefSeq" id="WP_052177218.1">
    <property type="nucleotide sequence ID" value="NZ_CP007457.1"/>
</dbReference>
<dbReference type="NCBIfam" id="TIGR00974">
    <property type="entry name" value="3a0107s02c"/>
    <property type="match status" value="1"/>
</dbReference>
<dbReference type="PANTHER" id="PTHR42922:SF1">
    <property type="entry name" value="PHOSPHATE TRANSPORT SYSTEM PERMEASE PROTEIN PSTA"/>
    <property type="match status" value="1"/>
</dbReference>
<evidence type="ECO:0000256" key="4">
    <source>
        <dbReference type="ARBA" id="ARBA00022448"/>
    </source>
</evidence>
<dbReference type="InterPro" id="IPR000515">
    <property type="entry name" value="MetI-like"/>
</dbReference>
<evidence type="ECO:0000256" key="7">
    <source>
        <dbReference type="ARBA" id="ARBA00022692"/>
    </source>
</evidence>
<accession>A0A0A7I9C3</accession>
<dbReference type="KEGG" id="bpsp:AH67_01880"/>
<dbReference type="GO" id="GO:0005886">
    <property type="term" value="C:plasma membrane"/>
    <property type="evidence" value="ECO:0007669"/>
    <property type="project" value="UniProtKB-SubCell"/>
</dbReference>
<dbReference type="GO" id="GO:0005315">
    <property type="term" value="F:phosphate transmembrane transporter activity"/>
    <property type="evidence" value="ECO:0007669"/>
    <property type="project" value="InterPro"/>
</dbReference>
<evidence type="ECO:0000256" key="9">
    <source>
        <dbReference type="ARBA" id="ARBA00023136"/>
    </source>
</evidence>
<dbReference type="Proteomes" id="UP000030636">
    <property type="component" value="Chromosome"/>
</dbReference>
<feature type="transmembrane region" description="Helical" evidence="10">
    <location>
        <begin position="107"/>
        <end position="127"/>
    </location>
</feature>
<comment type="caution">
    <text evidence="10">Lacks conserved residue(s) required for the propagation of feature annotation.</text>
</comment>
<evidence type="ECO:0000256" key="10">
    <source>
        <dbReference type="RuleBase" id="RU363043"/>
    </source>
</evidence>
<name>A0A0A7I9C3_9BIFI</name>
<dbReference type="EMBL" id="CP007457">
    <property type="protein sequence ID" value="AIZ15840.1"/>
    <property type="molecule type" value="Genomic_DNA"/>
</dbReference>
<evidence type="ECO:0000256" key="1">
    <source>
        <dbReference type="ARBA" id="ARBA00003510"/>
    </source>
</evidence>
<dbReference type="SUPFAM" id="SSF161098">
    <property type="entry name" value="MetI-like"/>
    <property type="match status" value="1"/>
</dbReference>
<dbReference type="InterPro" id="IPR051408">
    <property type="entry name" value="Phosphate_transprt_permease"/>
</dbReference>
<keyword evidence="13" id="KW-1185">Reference proteome</keyword>
<evidence type="ECO:0000259" key="11">
    <source>
        <dbReference type="PROSITE" id="PS50928"/>
    </source>
</evidence>
<evidence type="ECO:0000256" key="3">
    <source>
        <dbReference type="ARBA" id="ARBA00007069"/>
    </source>
</evidence>
<dbReference type="AlphaFoldDB" id="A0A0A7I9C3"/>